<reference evidence="5" key="1">
    <citation type="journal article" date="2014" name="Int. J. Syst. Evol. Microbiol.">
        <title>Complete genome sequence of Corynebacterium casei LMG S-19264T (=DSM 44701T), isolated from a smear-ripened cheese.</title>
        <authorList>
            <consortium name="US DOE Joint Genome Institute (JGI-PGF)"/>
            <person name="Walter F."/>
            <person name="Albersmeier A."/>
            <person name="Kalinowski J."/>
            <person name="Ruckert C."/>
        </authorList>
    </citation>
    <scope>NUCLEOTIDE SEQUENCE</scope>
    <source>
        <strain evidence="5">CGMCC 1.16548</strain>
    </source>
</reference>
<reference evidence="5" key="2">
    <citation type="submission" date="2020-09" db="EMBL/GenBank/DDBJ databases">
        <authorList>
            <person name="Sun Q."/>
            <person name="Zhou Y."/>
        </authorList>
    </citation>
    <scope>NUCLEOTIDE SEQUENCE</scope>
    <source>
        <strain evidence="5">CGMCC 1.16548</strain>
    </source>
</reference>
<dbReference type="SUPFAM" id="SSF53448">
    <property type="entry name" value="Nucleotide-diphospho-sugar transferases"/>
    <property type="match status" value="1"/>
</dbReference>
<keyword evidence="2" id="KW-0328">Glycosyltransferase</keyword>
<keyword evidence="3 5" id="KW-0808">Transferase</keyword>
<evidence type="ECO:0000313" key="5">
    <source>
        <dbReference type="EMBL" id="GHF15526.1"/>
    </source>
</evidence>
<feature type="domain" description="Glycosyltransferase 2-like" evidence="4">
    <location>
        <begin position="4"/>
        <end position="103"/>
    </location>
</feature>
<proteinExistence type="inferred from homology"/>
<dbReference type="Pfam" id="PF00535">
    <property type="entry name" value="Glycos_transf_2"/>
    <property type="match status" value="1"/>
</dbReference>
<comment type="similarity">
    <text evidence="1">Belongs to the glycosyltransferase 2 family.</text>
</comment>
<accession>A0A8J3GQI9</accession>
<dbReference type="Gene3D" id="3.90.550.10">
    <property type="entry name" value="Spore Coat Polysaccharide Biosynthesis Protein SpsA, Chain A"/>
    <property type="match status" value="1"/>
</dbReference>
<evidence type="ECO:0000313" key="6">
    <source>
        <dbReference type="Proteomes" id="UP000617531"/>
    </source>
</evidence>
<organism evidence="5 6">
    <name type="scientific">Pseudolysinimonas yzui</name>
    <dbReference type="NCBI Taxonomy" id="2708254"/>
    <lineage>
        <taxon>Bacteria</taxon>
        <taxon>Bacillati</taxon>
        <taxon>Actinomycetota</taxon>
        <taxon>Actinomycetes</taxon>
        <taxon>Micrococcales</taxon>
        <taxon>Microbacteriaceae</taxon>
        <taxon>Pseudolysinimonas</taxon>
    </lineage>
</organism>
<evidence type="ECO:0000256" key="2">
    <source>
        <dbReference type="ARBA" id="ARBA00022676"/>
    </source>
</evidence>
<dbReference type="InterPro" id="IPR001173">
    <property type="entry name" value="Glyco_trans_2-like"/>
</dbReference>
<dbReference type="GO" id="GO:0016757">
    <property type="term" value="F:glycosyltransferase activity"/>
    <property type="evidence" value="ECO:0007669"/>
    <property type="project" value="UniProtKB-KW"/>
</dbReference>
<keyword evidence="6" id="KW-1185">Reference proteome</keyword>
<dbReference type="InterPro" id="IPR029044">
    <property type="entry name" value="Nucleotide-diphossugar_trans"/>
</dbReference>
<dbReference type="RefSeq" id="WP_191282897.1">
    <property type="nucleotide sequence ID" value="NZ_BNAI01000002.1"/>
</dbReference>
<dbReference type="Proteomes" id="UP000617531">
    <property type="component" value="Unassembled WGS sequence"/>
</dbReference>
<evidence type="ECO:0000259" key="4">
    <source>
        <dbReference type="Pfam" id="PF00535"/>
    </source>
</evidence>
<dbReference type="CDD" id="cd04196">
    <property type="entry name" value="GT_2_like_d"/>
    <property type="match status" value="1"/>
</dbReference>
<protein>
    <submittedName>
        <fullName evidence="5">Glycosyl transferase</fullName>
    </submittedName>
</protein>
<name>A0A8J3GQI9_9MICO</name>
<dbReference type="InterPro" id="IPR050834">
    <property type="entry name" value="Glycosyltransf_2"/>
</dbReference>
<dbReference type="EMBL" id="BNAI01000002">
    <property type="protein sequence ID" value="GHF15526.1"/>
    <property type="molecule type" value="Genomic_DNA"/>
</dbReference>
<dbReference type="AlphaFoldDB" id="A0A8J3GQI9"/>
<gene>
    <name evidence="5" type="ORF">GCM10011600_15670</name>
</gene>
<evidence type="ECO:0000256" key="3">
    <source>
        <dbReference type="ARBA" id="ARBA00022679"/>
    </source>
</evidence>
<evidence type="ECO:0000256" key="1">
    <source>
        <dbReference type="ARBA" id="ARBA00006739"/>
    </source>
</evidence>
<comment type="caution">
    <text evidence="5">The sequence shown here is derived from an EMBL/GenBank/DDBJ whole genome shotgun (WGS) entry which is preliminary data.</text>
</comment>
<sequence length="318" mass="34461">MRISVALCTHNGERYLEAQLRSILDGTRVPDEVVVSDDASTDATLEVARTVLGSAGVAHRILENPRALGVTANFEQAVRATTGDLIALADQDDVWHPSRLARIEAELGGVGVLLRHSDARLVDEVGDDLGTTLFARLRVGAAEAAAIDGGRAFATYLRRNLATGATTAFRRELLDDALPFPAEWVHDEWLAILAAAREAVRMVRDVEIDYRLHGANQIGVAEPTLRYRIARVLGDSGDRAALLARRSQVLAERLAARGLPEHAAQAAAKARFEGRRSRLPALKIARVPGILGGLFSGGYRRFASQRSLDAVRDLFRPA</sequence>
<dbReference type="PANTHER" id="PTHR43685:SF5">
    <property type="entry name" value="GLYCOSYLTRANSFERASE EPSE-RELATED"/>
    <property type="match status" value="1"/>
</dbReference>
<dbReference type="PANTHER" id="PTHR43685">
    <property type="entry name" value="GLYCOSYLTRANSFERASE"/>
    <property type="match status" value="1"/>
</dbReference>